<dbReference type="RefSeq" id="WP_321536460.1">
    <property type="nucleotide sequence ID" value="NZ_JARGDL010000017.1"/>
</dbReference>
<accession>A0AAE3P1K7</accession>
<keyword evidence="3" id="KW-1185">Reference proteome</keyword>
<evidence type="ECO:0000259" key="1">
    <source>
        <dbReference type="Pfam" id="PF01548"/>
    </source>
</evidence>
<feature type="domain" description="Transposase IS110-like N-terminal" evidence="1">
    <location>
        <begin position="5"/>
        <end position="144"/>
    </location>
</feature>
<sequence>MYYSGIDQHKQFSYITTVNDDGIIIKQAELKNNSFDILNYFSSIGNEHSATIETTGGWYWMNDLLSSHGISLKLAHAKYVKAIAYAKVKTDKVDSHILAQLLRMNFIPEAYKISDDVRPLRARLRLSQKRTSCINFMHRMLEKFNINEPSLLSDFYKLQYQQFDR</sequence>
<dbReference type="InterPro" id="IPR047650">
    <property type="entry name" value="Transpos_IS110"/>
</dbReference>
<dbReference type="EMBL" id="JARGDL010000017">
    <property type="protein sequence ID" value="MDF1612689.1"/>
    <property type="molecule type" value="Genomic_DNA"/>
</dbReference>
<dbReference type="Pfam" id="PF01548">
    <property type="entry name" value="DEDD_Tnp_IS110"/>
    <property type="match status" value="1"/>
</dbReference>
<dbReference type="GO" id="GO:0003677">
    <property type="term" value="F:DNA binding"/>
    <property type="evidence" value="ECO:0007669"/>
    <property type="project" value="InterPro"/>
</dbReference>
<dbReference type="GO" id="GO:0006313">
    <property type="term" value="P:DNA transposition"/>
    <property type="evidence" value="ECO:0007669"/>
    <property type="project" value="InterPro"/>
</dbReference>
<evidence type="ECO:0000313" key="2">
    <source>
        <dbReference type="EMBL" id="MDF1612689.1"/>
    </source>
</evidence>
<gene>
    <name evidence="2" type="ORF">P0M35_11050</name>
</gene>
<proteinExistence type="predicted"/>
<protein>
    <submittedName>
        <fullName evidence="2">Transposase</fullName>
    </submittedName>
</protein>
<organism evidence="2 3">
    <name type="scientific">Stygiobacter electus</name>
    <dbReference type="NCBI Taxonomy" id="3032292"/>
    <lineage>
        <taxon>Bacteria</taxon>
        <taxon>Pseudomonadati</taxon>
        <taxon>Ignavibacteriota</taxon>
        <taxon>Ignavibacteria</taxon>
        <taxon>Ignavibacteriales</taxon>
        <taxon>Melioribacteraceae</taxon>
        <taxon>Stygiobacter</taxon>
    </lineage>
</organism>
<dbReference type="PANTHER" id="PTHR33055">
    <property type="entry name" value="TRANSPOSASE FOR INSERTION SEQUENCE ELEMENT IS1111A"/>
    <property type="match status" value="1"/>
</dbReference>
<comment type="caution">
    <text evidence="2">The sequence shown here is derived from an EMBL/GenBank/DDBJ whole genome shotgun (WGS) entry which is preliminary data.</text>
</comment>
<dbReference type="Proteomes" id="UP001221302">
    <property type="component" value="Unassembled WGS sequence"/>
</dbReference>
<dbReference type="InterPro" id="IPR002525">
    <property type="entry name" value="Transp_IS110-like_N"/>
</dbReference>
<evidence type="ECO:0000313" key="3">
    <source>
        <dbReference type="Proteomes" id="UP001221302"/>
    </source>
</evidence>
<reference evidence="2" key="1">
    <citation type="submission" date="2023-03" db="EMBL/GenBank/DDBJ databases">
        <title>Stygiobacter electus gen. nov., sp. nov., facultatively anaerobic thermotolerant bacterium of the class Ignavibacteria from a well of Yessentuki mineral water deposit.</title>
        <authorList>
            <person name="Podosokorskaya O.A."/>
            <person name="Elcheninov A.G."/>
            <person name="Petrova N.F."/>
            <person name="Zavarzina D.G."/>
            <person name="Kublanov I.V."/>
            <person name="Merkel A.Y."/>
        </authorList>
    </citation>
    <scope>NUCLEOTIDE SEQUENCE</scope>
    <source>
        <strain evidence="2">09-Me</strain>
    </source>
</reference>
<dbReference type="AlphaFoldDB" id="A0AAE3P1K7"/>
<name>A0AAE3P1K7_9BACT</name>
<dbReference type="GO" id="GO:0004803">
    <property type="term" value="F:transposase activity"/>
    <property type="evidence" value="ECO:0007669"/>
    <property type="project" value="InterPro"/>
</dbReference>
<dbReference type="PANTHER" id="PTHR33055:SF15">
    <property type="entry name" value="TRANSPOSASE-RELATED"/>
    <property type="match status" value="1"/>
</dbReference>